<dbReference type="AlphaFoldDB" id="A0A017SM96"/>
<dbReference type="Proteomes" id="UP000019804">
    <property type="component" value="Unassembled WGS sequence"/>
</dbReference>
<name>A0A017SM96_ASPRC</name>
<evidence type="ECO:0000313" key="3">
    <source>
        <dbReference type="Proteomes" id="UP000019804"/>
    </source>
</evidence>
<gene>
    <name evidence="2" type="ORF">EURHEDRAFT_400196</name>
</gene>
<dbReference type="HOGENOM" id="CLU_108547_0_0_1"/>
<protein>
    <submittedName>
        <fullName evidence="2">Uncharacterized protein</fullName>
    </submittedName>
</protein>
<dbReference type="OrthoDB" id="5376498at2759"/>
<dbReference type="STRING" id="1388766.A0A017SM96"/>
<sequence length="164" mass="18130">MSNPDPLSWTLLFKKHKTTVLLMLLPQESITNTKTALLNALKAREQPGINGDPLPEDASDIEFGVAVDKNDLEKGWTRLEVEGSDFAEEEEPRKTAGKKAGGSISLQAADLRNGQSIAFRFKKHGDGEKAVKKNGEDIDIDLDLEDPGWDVVVPKFDDEEEVEQ</sequence>
<reference evidence="3" key="1">
    <citation type="journal article" date="2014" name="Nat. Commun.">
        <title>Genomic adaptations of the halophilic Dead Sea filamentous fungus Eurotium rubrum.</title>
        <authorList>
            <person name="Kis-Papo T."/>
            <person name="Weig A.R."/>
            <person name="Riley R."/>
            <person name="Persoh D."/>
            <person name="Salamov A."/>
            <person name="Sun H."/>
            <person name="Lipzen A."/>
            <person name="Wasser S.P."/>
            <person name="Rambold G."/>
            <person name="Grigoriev I.V."/>
            <person name="Nevo E."/>
        </authorList>
    </citation>
    <scope>NUCLEOTIDE SEQUENCE [LARGE SCALE GENOMIC DNA]</scope>
    <source>
        <strain evidence="3">CBS 135680</strain>
    </source>
</reference>
<accession>A0A017SM96</accession>
<keyword evidence="3" id="KW-1185">Reference proteome</keyword>
<dbReference type="RefSeq" id="XP_040641725.1">
    <property type="nucleotide sequence ID" value="XM_040779991.1"/>
</dbReference>
<evidence type="ECO:0000256" key="1">
    <source>
        <dbReference type="SAM" id="MobiDB-lite"/>
    </source>
</evidence>
<organism evidence="2 3">
    <name type="scientific">Aspergillus ruber (strain CBS 135680)</name>
    <dbReference type="NCBI Taxonomy" id="1388766"/>
    <lineage>
        <taxon>Eukaryota</taxon>
        <taxon>Fungi</taxon>
        <taxon>Dikarya</taxon>
        <taxon>Ascomycota</taxon>
        <taxon>Pezizomycotina</taxon>
        <taxon>Eurotiomycetes</taxon>
        <taxon>Eurotiomycetidae</taxon>
        <taxon>Eurotiales</taxon>
        <taxon>Aspergillaceae</taxon>
        <taxon>Aspergillus</taxon>
        <taxon>Aspergillus subgen. Aspergillus</taxon>
    </lineage>
</organism>
<evidence type="ECO:0000313" key="2">
    <source>
        <dbReference type="EMBL" id="EYE98037.1"/>
    </source>
</evidence>
<dbReference type="GeneID" id="63695115"/>
<feature type="region of interest" description="Disordered" evidence="1">
    <location>
        <begin position="83"/>
        <end position="102"/>
    </location>
</feature>
<dbReference type="EMBL" id="KK088414">
    <property type="protein sequence ID" value="EYE98037.1"/>
    <property type="molecule type" value="Genomic_DNA"/>
</dbReference>
<proteinExistence type="predicted"/>